<gene>
    <name evidence="3" type="primary">LOC136088002</name>
</gene>
<organism evidence="2 3">
    <name type="scientific">Hydra vulgaris</name>
    <name type="common">Hydra</name>
    <name type="synonym">Hydra attenuata</name>
    <dbReference type="NCBI Taxonomy" id="6087"/>
    <lineage>
        <taxon>Eukaryota</taxon>
        <taxon>Metazoa</taxon>
        <taxon>Cnidaria</taxon>
        <taxon>Hydrozoa</taxon>
        <taxon>Hydroidolina</taxon>
        <taxon>Anthoathecata</taxon>
        <taxon>Aplanulata</taxon>
        <taxon>Hydridae</taxon>
        <taxon>Hydra</taxon>
    </lineage>
</organism>
<feature type="region of interest" description="Disordered" evidence="1">
    <location>
        <begin position="41"/>
        <end position="122"/>
    </location>
</feature>
<feature type="compositionally biased region" description="Basic and acidic residues" evidence="1">
    <location>
        <begin position="101"/>
        <end position="122"/>
    </location>
</feature>
<accession>A0ABM4D0E4</accession>
<evidence type="ECO:0000313" key="3">
    <source>
        <dbReference type="RefSeq" id="XP_065667710.1"/>
    </source>
</evidence>
<dbReference type="PANTHER" id="PTHR45786">
    <property type="entry name" value="DNA BINDING PROTEIN-LIKE"/>
    <property type="match status" value="1"/>
</dbReference>
<dbReference type="RefSeq" id="XP_065667710.1">
    <property type="nucleotide sequence ID" value="XM_065811638.1"/>
</dbReference>
<proteinExistence type="predicted"/>
<evidence type="ECO:0000256" key="1">
    <source>
        <dbReference type="SAM" id="MobiDB-lite"/>
    </source>
</evidence>
<keyword evidence="2" id="KW-1185">Reference proteome</keyword>
<protein>
    <submittedName>
        <fullName evidence="3">Uncharacterized protein LOC136088002</fullName>
    </submittedName>
</protein>
<name>A0ABM4D0E4_HYDVU</name>
<reference evidence="3" key="1">
    <citation type="submission" date="2025-08" db="UniProtKB">
        <authorList>
            <consortium name="RefSeq"/>
        </authorList>
    </citation>
    <scope>IDENTIFICATION</scope>
</reference>
<dbReference type="GeneID" id="136088002"/>
<dbReference type="Proteomes" id="UP001652625">
    <property type="component" value="Chromosome 12"/>
</dbReference>
<sequence length="342" mass="39766">MDDIRLEADISLENGNVNRQVVCGTNERDRLRRDEINNGQNAARQAANNSNPNEESFVRGVENNHRRNERNRLRQDEINNRQNARNAAWQAAKNSNPNESLVRRVENNRRRNERDRLRRDEINNQQNAKIAARYERKHCITRINTIPDYNYLGEINYICQHCGAKKLPDETHFCCHNGKVVLSQPSSFPQDLEDLFKGKYADRNANPNFFKYIRNYNACLSFASFEVNVVQPMNHGPPCFRLCGQVLHRIGNLRPNQDVPLTYCQLYIYDPLAAVNFRMQQRGNDLCLSDLMFQLQTIISEENPFALAFKNMAEVEDEEIRRAALEGRSVSVVKMSLLERHD</sequence>
<feature type="compositionally biased region" description="Low complexity" evidence="1">
    <location>
        <begin position="41"/>
        <end position="53"/>
    </location>
</feature>
<feature type="compositionally biased region" description="Basic and acidic residues" evidence="1">
    <location>
        <begin position="62"/>
        <end position="79"/>
    </location>
</feature>
<feature type="compositionally biased region" description="Low complexity" evidence="1">
    <location>
        <begin position="80"/>
        <end position="94"/>
    </location>
</feature>
<evidence type="ECO:0000313" key="2">
    <source>
        <dbReference type="Proteomes" id="UP001652625"/>
    </source>
</evidence>
<dbReference type="PANTHER" id="PTHR45786:SF74">
    <property type="entry name" value="ATP-DEPENDENT DNA HELICASE"/>
    <property type="match status" value="1"/>
</dbReference>